<accession>A0A6A6X882</accession>
<keyword evidence="2" id="KW-1185">Reference proteome</keyword>
<dbReference type="AlphaFoldDB" id="A0A6A6X882"/>
<reference evidence="1" key="1">
    <citation type="journal article" date="2020" name="Stud. Mycol.">
        <title>101 Dothideomycetes genomes: a test case for predicting lifestyles and emergence of pathogens.</title>
        <authorList>
            <person name="Haridas S."/>
            <person name="Albert R."/>
            <person name="Binder M."/>
            <person name="Bloem J."/>
            <person name="Labutti K."/>
            <person name="Salamov A."/>
            <person name="Andreopoulos B."/>
            <person name="Baker S."/>
            <person name="Barry K."/>
            <person name="Bills G."/>
            <person name="Bluhm B."/>
            <person name="Cannon C."/>
            <person name="Castanera R."/>
            <person name="Culley D."/>
            <person name="Daum C."/>
            <person name="Ezra D."/>
            <person name="Gonzalez J."/>
            <person name="Henrissat B."/>
            <person name="Kuo A."/>
            <person name="Liang C."/>
            <person name="Lipzen A."/>
            <person name="Lutzoni F."/>
            <person name="Magnuson J."/>
            <person name="Mondo S."/>
            <person name="Nolan M."/>
            <person name="Ohm R."/>
            <person name="Pangilinan J."/>
            <person name="Park H.-J."/>
            <person name="Ramirez L."/>
            <person name="Alfaro M."/>
            <person name="Sun H."/>
            <person name="Tritt A."/>
            <person name="Yoshinaga Y."/>
            <person name="Zwiers L.-H."/>
            <person name="Turgeon B."/>
            <person name="Goodwin S."/>
            <person name="Spatafora J."/>
            <person name="Crous P."/>
            <person name="Grigoriev I."/>
        </authorList>
    </citation>
    <scope>NUCLEOTIDE SEQUENCE</scope>
    <source>
        <strain evidence="1">CBS 109.77</strain>
    </source>
</reference>
<evidence type="ECO:0000313" key="1">
    <source>
        <dbReference type="EMBL" id="KAF2792508.1"/>
    </source>
</evidence>
<organism evidence="1 2">
    <name type="scientific">Melanomma pulvis-pyrius CBS 109.77</name>
    <dbReference type="NCBI Taxonomy" id="1314802"/>
    <lineage>
        <taxon>Eukaryota</taxon>
        <taxon>Fungi</taxon>
        <taxon>Dikarya</taxon>
        <taxon>Ascomycota</taxon>
        <taxon>Pezizomycotina</taxon>
        <taxon>Dothideomycetes</taxon>
        <taxon>Pleosporomycetidae</taxon>
        <taxon>Pleosporales</taxon>
        <taxon>Melanommataceae</taxon>
        <taxon>Melanomma</taxon>
    </lineage>
</organism>
<sequence>MPPVPTVLPSVPTVLPSVPTVLPPVPTVAPRAHMLCTVVKGRWLFYSIKSFPKVGLCGWAQSNPRPPPRWRAVLPICQSL</sequence>
<proteinExistence type="predicted"/>
<evidence type="ECO:0000313" key="2">
    <source>
        <dbReference type="Proteomes" id="UP000799757"/>
    </source>
</evidence>
<dbReference type="Proteomes" id="UP000799757">
    <property type="component" value="Unassembled WGS sequence"/>
</dbReference>
<name>A0A6A6X882_9PLEO</name>
<dbReference type="EMBL" id="MU001966">
    <property type="protein sequence ID" value="KAF2792508.1"/>
    <property type="molecule type" value="Genomic_DNA"/>
</dbReference>
<protein>
    <submittedName>
        <fullName evidence="1">Uncharacterized protein</fullName>
    </submittedName>
</protein>
<gene>
    <name evidence="1" type="ORF">K505DRAFT_326090</name>
</gene>